<dbReference type="InterPro" id="IPR004927">
    <property type="entry name" value="MerB"/>
</dbReference>
<protein>
    <recommendedName>
        <fullName evidence="3">Alkylmercury lyase</fullName>
    </recommendedName>
</protein>
<keyword evidence="2" id="KW-1185">Reference proteome</keyword>
<dbReference type="SUPFAM" id="SSF160387">
    <property type="entry name" value="NosL/MerB-like"/>
    <property type="match status" value="1"/>
</dbReference>
<sequence length="235" mass="26477">MNHQVRTIRCFIFKFYLEHCHPPTVDDIVEATSISAEDVSEALLQLEENHHIVLYKFGVPSTTPIAMAHPFSHLPTPFIVKQEERSWWANCAWCAFGLAAMLHSVSNSPITVVARSGAIGDSMLFNVTTEGIELQAAQEQAEEAVVHFCVPPSTWWTDVRFACGTIHVFKNGSEAASWCKQFGFKSGEILGLDAMWKLSKSWYHDKASFEYNRKTPDEKAQLFDSLGMVSGFWQD</sequence>
<accession>A0AAN8NGZ5</accession>
<reference evidence="1 2" key="1">
    <citation type="submission" date="2019-10" db="EMBL/GenBank/DDBJ databases">
        <authorList>
            <person name="Palmer J.M."/>
        </authorList>
    </citation>
    <scope>NUCLEOTIDE SEQUENCE [LARGE SCALE GENOMIC DNA]</scope>
    <source>
        <strain evidence="1 2">TWF718</strain>
    </source>
</reference>
<organism evidence="1 2">
    <name type="scientific">Orbilia javanica</name>
    <dbReference type="NCBI Taxonomy" id="47235"/>
    <lineage>
        <taxon>Eukaryota</taxon>
        <taxon>Fungi</taxon>
        <taxon>Dikarya</taxon>
        <taxon>Ascomycota</taxon>
        <taxon>Pezizomycotina</taxon>
        <taxon>Orbiliomycetes</taxon>
        <taxon>Orbiliales</taxon>
        <taxon>Orbiliaceae</taxon>
        <taxon>Orbilia</taxon>
    </lineage>
</organism>
<dbReference type="Pfam" id="PF03243">
    <property type="entry name" value="MerB"/>
    <property type="match status" value="1"/>
</dbReference>
<evidence type="ECO:0008006" key="3">
    <source>
        <dbReference type="Google" id="ProtNLM"/>
    </source>
</evidence>
<dbReference type="InterPro" id="IPR053717">
    <property type="entry name" value="MerB_lyase_sf"/>
</dbReference>
<dbReference type="EMBL" id="JAVHNR010000001">
    <property type="protein sequence ID" value="KAK6356704.1"/>
    <property type="molecule type" value="Genomic_DNA"/>
</dbReference>
<dbReference type="Proteomes" id="UP001313282">
    <property type="component" value="Unassembled WGS sequence"/>
</dbReference>
<dbReference type="Gene3D" id="3.30.450.410">
    <property type="match status" value="1"/>
</dbReference>
<comment type="caution">
    <text evidence="1">The sequence shown here is derived from an EMBL/GenBank/DDBJ whole genome shotgun (WGS) entry which is preliminary data.</text>
</comment>
<name>A0AAN8NGZ5_9PEZI</name>
<evidence type="ECO:0000313" key="1">
    <source>
        <dbReference type="EMBL" id="KAK6356704.1"/>
    </source>
</evidence>
<gene>
    <name evidence="1" type="ORF">TWF718_001046</name>
</gene>
<proteinExistence type="predicted"/>
<evidence type="ECO:0000313" key="2">
    <source>
        <dbReference type="Proteomes" id="UP001313282"/>
    </source>
</evidence>
<dbReference type="AlphaFoldDB" id="A0AAN8NGZ5"/>
<dbReference type="GO" id="GO:0018836">
    <property type="term" value="F:alkylmercury lyase activity"/>
    <property type="evidence" value="ECO:0007669"/>
    <property type="project" value="InterPro"/>
</dbReference>